<feature type="domain" description="Glyoxalase/Bleomycin resistance-like N-terminal" evidence="1">
    <location>
        <begin position="6"/>
        <end position="30"/>
    </location>
</feature>
<dbReference type="SUPFAM" id="SSF54593">
    <property type="entry name" value="Glyoxalase/Bleomycin resistance protein/Dihydroxybiphenyl dioxygenase"/>
    <property type="match status" value="1"/>
</dbReference>
<accession>A0ABY6YZH5</accession>
<evidence type="ECO:0000313" key="2">
    <source>
        <dbReference type="EMBL" id="WAH35987.1"/>
    </source>
</evidence>
<dbReference type="InterPro" id="IPR053863">
    <property type="entry name" value="Glyoxy/Ble-like_N"/>
</dbReference>
<dbReference type="Pfam" id="PF22677">
    <property type="entry name" value="Ble-like_N"/>
    <property type="match status" value="1"/>
</dbReference>
<name>A0ABY6YZH5_9BACL</name>
<organism evidence="2 3">
    <name type="scientific">Alicyclobacillus dauci</name>
    <dbReference type="NCBI Taxonomy" id="1475485"/>
    <lineage>
        <taxon>Bacteria</taxon>
        <taxon>Bacillati</taxon>
        <taxon>Bacillota</taxon>
        <taxon>Bacilli</taxon>
        <taxon>Bacillales</taxon>
        <taxon>Alicyclobacillaceae</taxon>
        <taxon>Alicyclobacillus</taxon>
    </lineage>
</organism>
<dbReference type="EMBL" id="CP104064">
    <property type="protein sequence ID" value="WAH35987.1"/>
    <property type="molecule type" value="Genomic_DNA"/>
</dbReference>
<dbReference type="Proteomes" id="UP001164803">
    <property type="component" value="Chromosome"/>
</dbReference>
<evidence type="ECO:0000259" key="1">
    <source>
        <dbReference type="Pfam" id="PF22677"/>
    </source>
</evidence>
<protein>
    <recommendedName>
        <fullName evidence="1">Glyoxalase/Bleomycin resistance-like N-terminal domain-containing protein</fullName>
    </recommendedName>
</protein>
<dbReference type="InterPro" id="IPR029068">
    <property type="entry name" value="Glyas_Bleomycin-R_OHBP_Dase"/>
</dbReference>
<sequence>MANEIWLNLPVEDLDKSEEFFSQIGFSVKRGAGNSEDNARLVIGDENVTVMLFPQSERGR</sequence>
<keyword evidence="3" id="KW-1185">Reference proteome</keyword>
<dbReference type="RefSeq" id="WP_268043281.1">
    <property type="nucleotide sequence ID" value="NZ_CP104064.1"/>
</dbReference>
<dbReference type="Gene3D" id="3.10.180.10">
    <property type="entry name" value="2,3-Dihydroxybiphenyl 1,2-Dioxygenase, domain 1"/>
    <property type="match status" value="1"/>
</dbReference>
<evidence type="ECO:0000313" key="3">
    <source>
        <dbReference type="Proteomes" id="UP001164803"/>
    </source>
</evidence>
<reference evidence="2" key="1">
    <citation type="submission" date="2022-08" db="EMBL/GenBank/DDBJ databases">
        <title>Alicyclobacillus dauci DSM2870, complete genome.</title>
        <authorList>
            <person name="Wang Q."/>
            <person name="Cai R."/>
            <person name="Wang Z."/>
        </authorList>
    </citation>
    <scope>NUCLEOTIDE SEQUENCE</scope>
    <source>
        <strain evidence="2">DSM 28700</strain>
    </source>
</reference>
<gene>
    <name evidence="2" type="ORF">NZD86_17235</name>
</gene>
<proteinExistence type="predicted"/>